<dbReference type="Proteomes" id="UP000001338">
    <property type="component" value="Unassembled WGS sequence"/>
</dbReference>
<dbReference type="AlphaFoldDB" id="A0A828Z669"/>
<gene>
    <name evidence="1" type="ORF">LEP1GSC036_0187</name>
</gene>
<accession>A0A828Z669</accession>
<evidence type="ECO:0000313" key="2">
    <source>
        <dbReference type="Proteomes" id="UP000001338"/>
    </source>
</evidence>
<dbReference type="EMBL" id="AFLV02000020">
    <property type="protein sequence ID" value="EKR65385.1"/>
    <property type="molecule type" value="Genomic_DNA"/>
</dbReference>
<protein>
    <submittedName>
        <fullName evidence="1">Uncharacterized protein</fullName>
    </submittedName>
</protein>
<proteinExistence type="predicted"/>
<name>A0A828Z669_9LEPT</name>
<evidence type="ECO:0000313" key="1">
    <source>
        <dbReference type="EMBL" id="EKR65385.1"/>
    </source>
</evidence>
<comment type="caution">
    <text evidence="1">The sequence shown here is derived from an EMBL/GenBank/DDBJ whole genome shotgun (WGS) entry which is preliminary data.</text>
</comment>
<reference evidence="1 2" key="1">
    <citation type="submission" date="2012-10" db="EMBL/GenBank/DDBJ databases">
        <authorList>
            <person name="Harkins D.M."/>
            <person name="Durkin A.S."/>
            <person name="Brinkac L.M."/>
            <person name="Haft D.H."/>
            <person name="Selengut J.D."/>
            <person name="Sanka R."/>
            <person name="DePew J."/>
            <person name="Purushe J."/>
            <person name="Whelen A.C."/>
            <person name="Vinetz J.M."/>
            <person name="Sutton G.G."/>
            <person name="Nierman W.C."/>
            <person name="Fouts D.E."/>
        </authorList>
    </citation>
    <scope>NUCLEOTIDE SEQUENCE [LARGE SCALE GENOMIC DNA]</scope>
    <source>
        <strain evidence="1 2">2006001853</strain>
    </source>
</reference>
<sequence length="46" mass="5213">MTEKIGSIAIRKKHGLRSQILKDGVGRLLFPLKDSNNTKLFERTSD</sequence>
<organism evidence="1 2">
    <name type="scientific">Leptospira weilii str. 2006001853</name>
    <dbReference type="NCBI Taxonomy" id="1001589"/>
    <lineage>
        <taxon>Bacteria</taxon>
        <taxon>Pseudomonadati</taxon>
        <taxon>Spirochaetota</taxon>
        <taxon>Spirochaetia</taxon>
        <taxon>Leptospirales</taxon>
        <taxon>Leptospiraceae</taxon>
        <taxon>Leptospira</taxon>
    </lineage>
</organism>